<keyword evidence="3" id="KW-0560">Oxidoreductase</keyword>
<protein>
    <submittedName>
        <fullName evidence="3">Acyl-CoA desaturase</fullName>
        <ecNumber evidence="3">1.14.19.-</ecNumber>
    </submittedName>
</protein>
<dbReference type="PANTHER" id="PTHR19353:SF84">
    <property type="entry name" value="ACYL-COA DELTA-9-DESATURASE, DESB"/>
    <property type="match status" value="1"/>
</dbReference>
<dbReference type="CDD" id="cd03506">
    <property type="entry name" value="Delta6-FADS-like"/>
    <property type="match status" value="1"/>
</dbReference>
<evidence type="ECO:0000313" key="4">
    <source>
        <dbReference type="Proteomes" id="UP001277761"/>
    </source>
</evidence>
<dbReference type="Proteomes" id="UP001277761">
    <property type="component" value="Unassembled WGS sequence"/>
</dbReference>
<feature type="compositionally biased region" description="Basic and acidic residues" evidence="1">
    <location>
        <begin position="42"/>
        <end position="54"/>
    </location>
</feature>
<dbReference type="EC" id="1.14.19.-" evidence="3"/>
<feature type="region of interest" description="Disordered" evidence="1">
    <location>
        <begin position="1"/>
        <end position="67"/>
    </location>
</feature>
<proteinExistence type="predicted"/>
<dbReference type="Pfam" id="PF00487">
    <property type="entry name" value="FA_desaturase"/>
    <property type="match status" value="1"/>
</dbReference>
<accession>A0ABU4VGV4</accession>
<dbReference type="EMBL" id="JAXAVX010000002">
    <property type="protein sequence ID" value="MDX8151057.1"/>
    <property type="molecule type" value="Genomic_DNA"/>
</dbReference>
<evidence type="ECO:0000259" key="2">
    <source>
        <dbReference type="Pfam" id="PF00487"/>
    </source>
</evidence>
<dbReference type="PANTHER" id="PTHR19353">
    <property type="entry name" value="FATTY ACID DESATURASE 2"/>
    <property type="match status" value="1"/>
</dbReference>
<organism evidence="3 4">
    <name type="scientific">Patulibacter brassicae</name>
    <dbReference type="NCBI Taxonomy" id="1705717"/>
    <lineage>
        <taxon>Bacteria</taxon>
        <taxon>Bacillati</taxon>
        <taxon>Actinomycetota</taxon>
        <taxon>Thermoleophilia</taxon>
        <taxon>Solirubrobacterales</taxon>
        <taxon>Patulibacteraceae</taxon>
        <taxon>Patulibacter</taxon>
    </lineage>
</organism>
<evidence type="ECO:0000256" key="1">
    <source>
        <dbReference type="SAM" id="MobiDB-lite"/>
    </source>
</evidence>
<dbReference type="RefSeq" id="WP_319953210.1">
    <property type="nucleotide sequence ID" value="NZ_JAXAVX010000002.1"/>
</dbReference>
<dbReference type="InterPro" id="IPR005804">
    <property type="entry name" value="FA_desaturase_dom"/>
</dbReference>
<evidence type="ECO:0000313" key="3">
    <source>
        <dbReference type="EMBL" id="MDX8151057.1"/>
    </source>
</evidence>
<comment type="caution">
    <text evidence="3">The sequence shown here is derived from an EMBL/GenBank/DDBJ whole genome shotgun (WGS) entry which is preliminary data.</text>
</comment>
<dbReference type="GO" id="GO:0016491">
    <property type="term" value="F:oxidoreductase activity"/>
    <property type="evidence" value="ECO:0007669"/>
    <property type="project" value="UniProtKB-KW"/>
</dbReference>
<keyword evidence="4" id="KW-1185">Reference proteome</keyword>
<sequence>MSTTAAPNDHEPRFVPALDPDTPLSPSAPDGEADTTAGSHLPPREERRRIDPSRRVANPPLRAVPHLSQEDLDAFGREMEAIRDKHVRDLGQQDADYIRGIIRAQRRLEIGGRAALELSFLPPLWLAGVAALSASKILDNMEIGHNVMHGQYDWMQDEELNGRTFEWDTACPADQWRHSHNYMHHTHTNIVGKDRDVGYGILRMSEDQEWEPYFLGNPVYATLLALLFEYGVALHDLETEDLRDGSWDLKARIPMLQAIWGKVRRQAAKDYLLFPALAGPFFPLVLAGNASANLVRNLWTFSIIFCGHFPDGVEEFTVEETANETRGGWYVRQLLGSSNLDGGRLFHVMSGNLSFQIEHHLFPDIPAWRYAQMSEDVREACERYGLQYNSGPLPTQLWSVARKIARLAVPTEEEADAYLASDRASAIGRFVVSALRAAGRGAGQLAAAVR</sequence>
<reference evidence="3 4" key="1">
    <citation type="submission" date="2023-11" db="EMBL/GenBank/DDBJ databases">
        <authorList>
            <person name="Xu M."/>
            <person name="Jiang T."/>
        </authorList>
    </citation>
    <scope>NUCLEOTIDE SEQUENCE [LARGE SCALE GENOMIC DNA]</scope>
    <source>
        <strain evidence="3 4">SD</strain>
    </source>
</reference>
<feature type="domain" description="Fatty acid desaturase" evidence="2">
    <location>
        <begin position="124"/>
        <end position="390"/>
    </location>
</feature>
<dbReference type="InterPro" id="IPR012171">
    <property type="entry name" value="Fatty_acid_desaturase"/>
</dbReference>
<gene>
    <name evidence="3" type="ORF">SK069_05595</name>
</gene>
<name>A0ABU4VGV4_9ACTN</name>